<evidence type="ECO:0000256" key="2">
    <source>
        <dbReference type="ARBA" id="ARBA00023295"/>
    </source>
</evidence>
<gene>
    <name evidence="6" type="ORF">HMPREF9450_01036</name>
</gene>
<dbReference type="EMBL" id="ADLD01000009">
    <property type="protein sequence ID" value="EHB92832.1"/>
    <property type="molecule type" value="Genomic_DNA"/>
</dbReference>
<evidence type="ECO:0008006" key="8">
    <source>
        <dbReference type="Google" id="ProtNLM"/>
    </source>
</evidence>
<dbReference type="PATRIC" id="fig|742725.3.peg.1095"/>
<dbReference type="InterPro" id="IPR017853">
    <property type="entry name" value="GH"/>
</dbReference>
<dbReference type="InterPro" id="IPR013529">
    <property type="entry name" value="Glyco_hydro_42_N"/>
</dbReference>
<comment type="caution">
    <text evidence="6">The sequence shown here is derived from an EMBL/GenBank/DDBJ whole genome shotgun (WGS) entry which is preliminary data.</text>
</comment>
<dbReference type="GO" id="GO:0004565">
    <property type="term" value="F:beta-galactosidase activity"/>
    <property type="evidence" value="ECO:0007669"/>
    <property type="project" value="InterPro"/>
</dbReference>
<dbReference type="Proteomes" id="UP000006008">
    <property type="component" value="Unassembled WGS sequence"/>
</dbReference>
<dbReference type="InterPro" id="IPR032267">
    <property type="entry name" value="DUF4832"/>
</dbReference>
<name>G5H7J3_9BACT</name>
<evidence type="ECO:0000256" key="3">
    <source>
        <dbReference type="SAM" id="SignalP"/>
    </source>
</evidence>
<keyword evidence="1" id="KW-0378">Hydrolase</keyword>
<evidence type="ECO:0000313" key="6">
    <source>
        <dbReference type="EMBL" id="EHB92832.1"/>
    </source>
</evidence>
<protein>
    <recommendedName>
        <fullName evidence="8">DUF4832 domain-containing protein</fullName>
    </recommendedName>
</protein>
<dbReference type="OrthoDB" id="3966260at2"/>
<dbReference type="GO" id="GO:0005975">
    <property type="term" value="P:carbohydrate metabolic process"/>
    <property type="evidence" value="ECO:0007669"/>
    <property type="project" value="InterPro"/>
</dbReference>
<evidence type="ECO:0000256" key="1">
    <source>
        <dbReference type="ARBA" id="ARBA00022801"/>
    </source>
</evidence>
<accession>G5H7J3</accession>
<dbReference type="Pfam" id="PF02449">
    <property type="entry name" value="Glyco_hydro_42"/>
    <property type="match status" value="1"/>
</dbReference>
<keyword evidence="7" id="KW-1185">Reference proteome</keyword>
<dbReference type="Gene3D" id="3.20.20.80">
    <property type="entry name" value="Glycosidases"/>
    <property type="match status" value="1"/>
</dbReference>
<keyword evidence="3" id="KW-0732">Signal</keyword>
<reference evidence="6 7" key="1">
    <citation type="submission" date="2011-08" db="EMBL/GenBank/DDBJ databases">
        <title>The Genome Sequence of Alistipes indistinctus YIT 12060.</title>
        <authorList>
            <consortium name="The Broad Institute Genome Sequencing Platform"/>
            <person name="Earl A."/>
            <person name="Ward D."/>
            <person name="Feldgarden M."/>
            <person name="Gevers D."/>
            <person name="Morotomi M."/>
            <person name="Young S.K."/>
            <person name="Zeng Q."/>
            <person name="Gargeya S."/>
            <person name="Fitzgerald M."/>
            <person name="Haas B."/>
            <person name="Abouelleil A."/>
            <person name="Alvarado L."/>
            <person name="Arachchi H.M."/>
            <person name="Berlin A."/>
            <person name="Brown A."/>
            <person name="Chapman S.B."/>
            <person name="Chen Z."/>
            <person name="Dunbar C."/>
            <person name="Freedman E."/>
            <person name="Gearin G."/>
            <person name="Gellesch M."/>
            <person name="Goldberg J."/>
            <person name="Griggs A."/>
            <person name="Gujja S."/>
            <person name="Heiman D."/>
            <person name="Howarth C."/>
            <person name="Larson L."/>
            <person name="Lui A."/>
            <person name="MacDonald P.J.P."/>
            <person name="Montmayeur A."/>
            <person name="Murphy C."/>
            <person name="Neiman D."/>
            <person name="Pearson M."/>
            <person name="Priest M."/>
            <person name="Roberts A."/>
            <person name="Saif S."/>
            <person name="Shea T."/>
            <person name="Shenoy N."/>
            <person name="Sisk P."/>
            <person name="Stolte C."/>
            <person name="Sykes S."/>
            <person name="Wortman J."/>
            <person name="Nusbaum C."/>
            <person name="Birren B."/>
        </authorList>
    </citation>
    <scope>NUCLEOTIDE SEQUENCE [LARGE SCALE GENOMIC DNA]</scope>
    <source>
        <strain evidence="6 7">YIT 12060</strain>
    </source>
</reference>
<feature type="chain" id="PRO_5003477756" description="DUF4832 domain-containing protein" evidence="3">
    <location>
        <begin position="29"/>
        <end position="525"/>
    </location>
</feature>
<dbReference type="AlphaFoldDB" id="G5H7J3"/>
<evidence type="ECO:0000259" key="4">
    <source>
        <dbReference type="Pfam" id="PF02449"/>
    </source>
</evidence>
<dbReference type="eggNOG" id="COG1874">
    <property type="taxonomic scope" value="Bacteria"/>
</dbReference>
<evidence type="ECO:0000259" key="5">
    <source>
        <dbReference type="Pfam" id="PF16116"/>
    </source>
</evidence>
<sequence>MKKCNRRSFLGKLGWITAGLVSAPYLRANTFASPLSETPSTDPATHSGNSTSAAVTASGERLYAAMSDHGRALCNPNMGWTMHFYSNQLENYGSKLAPSDTLDDFPGLGGAYLRIPWAFVEPEEGHFIWETLDTPAQRWIDKGMQVSFRISALESWMYKATPQWVFDAGAKGYDAAGWAYEPDYDDPVFLEKVENFVRAMAERYNGNPNVAFVDIGHMGMWGEGHSVATTPKHGHSWSIETQKKMIDLYCRHFTKTQLAISDDYAGPFLRGKRFPIMDYAFSKGVTMRDDSILVSKAPEQWYHDEMAQLFWPAMPVVLEHEHYGLSKKRGNWDSELLVESVEAYHASYMSIHWWPREELAECREAIDRINRRIGYRLRMDNASWPQKVALGEAFTIESAWSNAGVAPCYKGGFPCFTLKDARGGIVSVLVDDSLDVGTLPVAAPEQASTLALASTFTIAPRFTERGHCFFRACAPGTYDLYVSVGRRDGTPLYELPYEGCDGHKRYKIGQITLAGDGNNTESFPY</sequence>
<evidence type="ECO:0000313" key="7">
    <source>
        <dbReference type="Proteomes" id="UP000006008"/>
    </source>
</evidence>
<dbReference type="HOGENOM" id="CLU_040419_0_0_10"/>
<dbReference type="GO" id="GO:0009341">
    <property type="term" value="C:beta-galactosidase complex"/>
    <property type="evidence" value="ECO:0007669"/>
    <property type="project" value="InterPro"/>
</dbReference>
<feature type="signal peptide" evidence="3">
    <location>
        <begin position="1"/>
        <end position="28"/>
    </location>
</feature>
<dbReference type="STRING" id="742725.HMPREF9450_01036"/>
<proteinExistence type="predicted"/>
<dbReference type="SUPFAM" id="SSF51445">
    <property type="entry name" value="(Trans)glycosidases"/>
    <property type="match status" value="1"/>
</dbReference>
<dbReference type="Pfam" id="PF16116">
    <property type="entry name" value="DUF4832"/>
    <property type="match status" value="1"/>
</dbReference>
<dbReference type="GeneID" id="92815944"/>
<dbReference type="RefSeq" id="WP_009133842.1">
    <property type="nucleotide sequence ID" value="NZ_CP102250.1"/>
</dbReference>
<feature type="domain" description="DUF4832" evidence="5">
    <location>
        <begin position="317"/>
        <end position="425"/>
    </location>
</feature>
<keyword evidence="2" id="KW-0326">Glycosidase</keyword>
<feature type="domain" description="Glycoside hydrolase family 42 N-terminal" evidence="4">
    <location>
        <begin position="116"/>
        <end position="215"/>
    </location>
</feature>
<organism evidence="6 7">
    <name type="scientific">Alistipes indistinctus YIT 12060</name>
    <dbReference type="NCBI Taxonomy" id="742725"/>
    <lineage>
        <taxon>Bacteria</taxon>
        <taxon>Pseudomonadati</taxon>
        <taxon>Bacteroidota</taxon>
        <taxon>Bacteroidia</taxon>
        <taxon>Bacteroidales</taxon>
        <taxon>Rikenellaceae</taxon>
        <taxon>Alistipes</taxon>
    </lineage>
</organism>